<organism evidence="2 3">
    <name type="scientific">Pseudonocardia alni subsp. carboxydivorans</name>
    <dbReference type="NCBI Taxonomy" id="415010"/>
    <lineage>
        <taxon>Bacteria</taxon>
        <taxon>Bacillati</taxon>
        <taxon>Actinomycetota</taxon>
        <taxon>Actinomycetes</taxon>
        <taxon>Pseudonocardiales</taxon>
        <taxon>Pseudonocardiaceae</taxon>
        <taxon>Pseudonocardia</taxon>
    </lineage>
</organism>
<comment type="caution">
    <text evidence="2">The sequence shown here is derived from an EMBL/GenBank/DDBJ whole genome shotgun (WGS) entry which is preliminary data.</text>
</comment>
<feature type="region of interest" description="Disordered" evidence="1">
    <location>
        <begin position="1"/>
        <end position="37"/>
    </location>
</feature>
<dbReference type="Proteomes" id="UP001367513">
    <property type="component" value="Unassembled WGS sequence"/>
</dbReference>
<name>A0ABU9AAM2_PSEA5</name>
<dbReference type="EMBL" id="JBBPIX010000002">
    <property type="protein sequence ID" value="MEK6463047.1"/>
    <property type="molecule type" value="Genomic_DNA"/>
</dbReference>
<dbReference type="RefSeq" id="WP_346103697.1">
    <property type="nucleotide sequence ID" value="NZ_BAAAOD010000024.1"/>
</dbReference>
<evidence type="ECO:0008006" key="4">
    <source>
        <dbReference type="Google" id="ProtNLM"/>
    </source>
</evidence>
<protein>
    <recommendedName>
        <fullName evidence="4">LppA-like lipoprotein</fullName>
    </recommendedName>
</protein>
<evidence type="ECO:0000313" key="2">
    <source>
        <dbReference type="EMBL" id="MEK6463047.1"/>
    </source>
</evidence>
<reference evidence="2 3" key="1">
    <citation type="submission" date="2024-03" db="EMBL/GenBank/DDBJ databases">
        <title>Draft genome sequence of Pseudonocardia carboxydivorans JCM 14827.</title>
        <authorList>
            <person name="Duangmal K."/>
        </authorList>
    </citation>
    <scope>NUCLEOTIDE SEQUENCE [LARGE SCALE GENOMIC DNA]</scope>
    <source>
        <strain evidence="2 3">JCM 14827</strain>
    </source>
</reference>
<proteinExistence type="predicted"/>
<gene>
    <name evidence="2" type="ORF">WG925_04760</name>
</gene>
<evidence type="ECO:0000313" key="3">
    <source>
        <dbReference type="Proteomes" id="UP001367513"/>
    </source>
</evidence>
<accession>A0ABU9AAM2</accession>
<sequence length="178" mass="18873">MVVPPPVATAASATGVDAVEQTPRTTAPAATPAPVPPSAVAGTDLDGLWARWQQLNDVCRGETGPDSDRACVDRAEVQERHARRSADEFLTAWRAGDATGMRRLSADDATDNVGRPLVPNLLAFIPAESRVELNYDVVGSGRVSAFMTTTGGGPALYLEWDMDHERGWVVASYAPDVG</sequence>
<evidence type="ECO:0000256" key="1">
    <source>
        <dbReference type="SAM" id="MobiDB-lite"/>
    </source>
</evidence>
<keyword evidence="3" id="KW-1185">Reference proteome</keyword>